<evidence type="ECO:0008006" key="4">
    <source>
        <dbReference type="Google" id="ProtNLM"/>
    </source>
</evidence>
<organism evidence="2 3">
    <name type="scientific">Nelumbo nucifera</name>
    <name type="common">Sacred lotus</name>
    <dbReference type="NCBI Taxonomy" id="4432"/>
    <lineage>
        <taxon>Eukaryota</taxon>
        <taxon>Viridiplantae</taxon>
        <taxon>Streptophyta</taxon>
        <taxon>Embryophyta</taxon>
        <taxon>Tracheophyta</taxon>
        <taxon>Spermatophyta</taxon>
        <taxon>Magnoliopsida</taxon>
        <taxon>Proteales</taxon>
        <taxon>Nelumbonaceae</taxon>
        <taxon>Nelumbo</taxon>
    </lineage>
</organism>
<keyword evidence="3" id="KW-1185">Reference proteome</keyword>
<evidence type="ECO:0000256" key="1">
    <source>
        <dbReference type="SAM" id="MobiDB-lite"/>
    </source>
</evidence>
<reference evidence="2 3" key="1">
    <citation type="journal article" date="2020" name="Mol. Biol. Evol.">
        <title>Distinct Expression and Methylation Patterns for Genes with Different Fates following a Single Whole-Genome Duplication in Flowering Plants.</title>
        <authorList>
            <person name="Shi T."/>
            <person name="Rahmani R.S."/>
            <person name="Gugger P.F."/>
            <person name="Wang M."/>
            <person name="Li H."/>
            <person name="Zhang Y."/>
            <person name="Li Z."/>
            <person name="Wang Q."/>
            <person name="Van de Peer Y."/>
            <person name="Marchal K."/>
            <person name="Chen J."/>
        </authorList>
    </citation>
    <scope>NUCLEOTIDE SEQUENCE [LARGE SCALE GENOMIC DNA]</scope>
    <source>
        <tissue evidence="2">Leaf</tissue>
    </source>
</reference>
<dbReference type="EMBL" id="DUZY01000002">
    <property type="protein sequence ID" value="DAD30194.1"/>
    <property type="molecule type" value="Genomic_DNA"/>
</dbReference>
<comment type="caution">
    <text evidence="2">The sequence shown here is derived from an EMBL/GenBank/DDBJ whole genome shotgun (WGS) entry which is preliminary data.</text>
</comment>
<dbReference type="Proteomes" id="UP000607653">
    <property type="component" value="Unassembled WGS sequence"/>
</dbReference>
<accession>A0A822Y828</accession>
<feature type="region of interest" description="Disordered" evidence="1">
    <location>
        <begin position="30"/>
        <end position="74"/>
    </location>
</feature>
<sequence>MLEVIQKRRTKKVEVRDATREAALRGIKERIKKTKDENKAKKAEVMAKTQKAQTKGSLPKASKGPKIGGGGGKQ</sequence>
<protein>
    <recommendedName>
        <fullName evidence="4">60S ribosomal protein L24-like</fullName>
    </recommendedName>
</protein>
<dbReference type="Gene3D" id="6.10.250.1270">
    <property type="match status" value="1"/>
</dbReference>
<evidence type="ECO:0000313" key="2">
    <source>
        <dbReference type="EMBL" id="DAD30194.1"/>
    </source>
</evidence>
<gene>
    <name evidence="2" type="ORF">HUJ06_031662</name>
</gene>
<name>A0A822Y828_NELNU</name>
<evidence type="ECO:0000313" key="3">
    <source>
        <dbReference type="Proteomes" id="UP000607653"/>
    </source>
</evidence>
<proteinExistence type="predicted"/>
<dbReference type="AlphaFoldDB" id="A0A822Y828"/>
<feature type="compositionally biased region" description="Basic and acidic residues" evidence="1">
    <location>
        <begin position="30"/>
        <end position="45"/>
    </location>
</feature>